<proteinExistence type="predicted"/>
<feature type="region of interest" description="Disordered" evidence="1">
    <location>
        <begin position="1"/>
        <end position="37"/>
    </location>
</feature>
<gene>
    <name evidence="2" type="ORF">MMEN_LOCUS3579</name>
</gene>
<feature type="region of interest" description="Disordered" evidence="1">
    <location>
        <begin position="226"/>
        <end position="247"/>
    </location>
</feature>
<comment type="caution">
    <text evidence="2">The sequence shown here is derived from an EMBL/GenBank/DDBJ whole genome shotgun (WGS) entry which is preliminary data.</text>
</comment>
<evidence type="ECO:0000313" key="2">
    <source>
        <dbReference type="EMBL" id="CAG5866877.1"/>
    </source>
</evidence>
<sequence length="290" mass="31447">MGVEWPGARHFTSSSGHRDTLTAGQRGPAAQAEGRSEVSYMDVSMSSKISSRATVDEAGGWRFLLVGGGLGLLRGGFWGRQAVSLRASRTGDRRVVPEESVRPGVARRLPLELAERVDEQHGAAQAELHAGLVVLQLLQAEAEHQLPLLDVARAGHLARCVHRRSREQLAVQLLQAAPLPFHAASQHRPATPTRQKVYKSVVPSASFVPLPRSCTIEIRSMRNVQSIHSSGRGGGGGATEEEREGGGTPGLFREADWIWDLPVKPPPPLLTGQRMCGNLFRRRAAVRKVI</sequence>
<dbReference type="EMBL" id="CAJRST010002224">
    <property type="protein sequence ID" value="CAG5866877.1"/>
    <property type="molecule type" value="Genomic_DNA"/>
</dbReference>
<evidence type="ECO:0000313" key="3">
    <source>
        <dbReference type="Proteomes" id="UP000677803"/>
    </source>
</evidence>
<name>A0A8S4AFB8_9TELE</name>
<evidence type="ECO:0000256" key="1">
    <source>
        <dbReference type="SAM" id="MobiDB-lite"/>
    </source>
</evidence>
<organism evidence="2 3">
    <name type="scientific">Menidia menidia</name>
    <name type="common">Atlantic silverside</name>
    <dbReference type="NCBI Taxonomy" id="238744"/>
    <lineage>
        <taxon>Eukaryota</taxon>
        <taxon>Metazoa</taxon>
        <taxon>Chordata</taxon>
        <taxon>Craniata</taxon>
        <taxon>Vertebrata</taxon>
        <taxon>Euteleostomi</taxon>
        <taxon>Actinopterygii</taxon>
        <taxon>Neopterygii</taxon>
        <taxon>Teleostei</taxon>
        <taxon>Neoteleostei</taxon>
        <taxon>Acanthomorphata</taxon>
        <taxon>Ovalentaria</taxon>
        <taxon>Atherinomorphae</taxon>
        <taxon>Atheriniformes</taxon>
        <taxon>Atherinopsidae</taxon>
        <taxon>Menidiinae</taxon>
        <taxon>Menidia</taxon>
    </lineage>
</organism>
<dbReference type="AlphaFoldDB" id="A0A8S4AFB8"/>
<protein>
    <submittedName>
        <fullName evidence="2">(Atlantic silverside) hypothetical protein</fullName>
    </submittedName>
</protein>
<keyword evidence="3" id="KW-1185">Reference proteome</keyword>
<dbReference type="Proteomes" id="UP000677803">
    <property type="component" value="Unassembled WGS sequence"/>
</dbReference>
<accession>A0A8S4AFB8</accession>
<reference evidence="2" key="1">
    <citation type="submission" date="2021-05" db="EMBL/GenBank/DDBJ databases">
        <authorList>
            <person name="Tigano A."/>
        </authorList>
    </citation>
    <scope>NUCLEOTIDE SEQUENCE</scope>
</reference>